<evidence type="ECO:0000259" key="1">
    <source>
        <dbReference type="Pfam" id="PF00535"/>
    </source>
</evidence>
<feature type="domain" description="Glycosyltransferase 2-like" evidence="1">
    <location>
        <begin position="13"/>
        <end position="171"/>
    </location>
</feature>
<dbReference type="AlphaFoldDB" id="A0A5C7AL22"/>
<keyword evidence="3" id="KW-1185">Reference proteome</keyword>
<evidence type="ECO:0000313" key="3">
    <source>
        <dbReference type="Proteomes" id="UP000321734"/>
    </source>
</evidence>
<organism evidence="2 3">
    <name type="scientific">Gelidibacter salicanalis</name>
    <dbReference type="NCBI Taxonomy" id="291193"/>
    <lineage>
        <taxon>Bacteria</taxon>
        <taxon>Pseudomonadati</taxon>
        <taxon>Bacteroidota</taxon>
        <taxon>Flavobacteriia</taxon>
        <taxon>Flavobacteriales</taxon>
        <taxon>Flavobacteriaceae</taxon>
        <taxon>Gelidibacter</taxon>
    </lineage>
</organism>
<dbReference type="RefSeq" id="WP_146890839.1">
    <property type="nucleotide sequence ID" value="NZ_VORX01000002.1"/>
</dbReference>
<dbReference type="OrthoDB" id="9815829at2"/>
<proteinExistence type="predicted"/>
<sequence length="286" mass="32799">MENQTYKQTPLVSILMTTYNRGQYIEEAIESVQKSLYVHWELIITDDCSTDATTELVHKYLDDKRIKYFKNDHNLGQFANRNKAASLANGKYIKYLDSDDLIYAFGLDILVEGLELYPSAAIAIASQDTHPTEFKYPKLVRSEDAYKTYFFNDALLTIGPTGTMFRKDAFDAVKGYSGTHATADTELMLKLAALYDVVRVQPSFFFYRIHGEQVLNQSEKIEIYAIEAYKNGVLALYDSKCPLNDNDRDKAYSIMRKKIVKIGLYQIIKKGKIKLGFSIIKHLLKR</sequence>
<accession>A0A5C7AL22</accession>
<dbReference type="GO" id="GO:0016758">
    <property type="term" value="F:hexosyltransferase activity"/>
    <property type="evidence" value="ECO:0007669"/>
    <property type="project" value="UniProtKB-ARBA"/>
</dbReference>
<protein>
    <submittedName>
        <fullName evidence="2">Glycosyltransferase family 2 protein</fullName>
    </submittedName>
</protein>
<gene>
    <name evidence="2" type="ORF">ES711_04945</name>
</gene>
<dbReference type="Gene3D" id="3.90.550.10">
    <property type="entry name" value="Spore Coat Polysaccharide Biosynthesis Protein SpsA, Chain A"/>
    <property type="match status" value="1"/>
</dbReference>
<dbReference type="PANTHER" id="PTHR22916:SF3">
    <property type="entry name" value="UDP-GLCNAC:BETAGAL BETA-1,3-N-ACETYLGLUCOSAMINYLTRANSFERASE-LIKE PROTEIN 1"/>
    <property type="match status" value="1"/>
</dbReference>
<dbReference type="SUPFAM" id="SSF53448">
    <property type="entry name" value="Nucleotide-diphospho-sugar transferases"/>
    <property type="match status" value="1"/>
</dbReference>
<dbReference type="Pfam" id="PF00535">
    <property type="entry name" value="Glycos_transf_2"/>
    <property type="match status" value="1"/>
</dbReference>
<evidence type="ECO:0000313" key="2">
    <source>
        <dbReference type="EMBL" id="TXE09278.1"/>
    </source>
</evidence>
<dbReference type="Proteomes" id="UP000321734">
    <property type="component" value="Unassembled WGS sequence"/>
</dbReference>
<dbReference type="InterPro" id="IPR029044">
    <property type="entry name" value="Nucleotide-diphossugar_trans"/>
</dbReference>
<dbReference type="InterPro" id="IPR001173">
    <property type="entry name" value="Glyco_trans_2-like"/>
</dbReference>
<dbReference type="EMBL" id="VORX01000002">
    <property type="protein sequence ID" value="TXE09278.1"/>
    <property type="molecule type" value="Genomic_DNA"/>
</dbReference>
<reference evidence="2 3" key="1">
    <citation type="submission" date="2019-08" db="EMBL/GenBank/DDBJ databases">
        <title>Genome sequence of Gelidibacter salicanalis IC162T.</title>
        <authorList>
            <person name="Bowman J.P."/>
        </authorList>
    </citation>
    <scope>NUCLEOTIDE SEQUENCE [LARGE SCALE GENOMIC DNA]</scope>
    <source>
        <strain evidence="2 3">IC162</strain>
    </source>
</reference>
<dbReference type="PANTHER" id="PTHR22916">
    <property type="entry name" value="GLYCOSYLTRANSFERASE"/>
    <property type="match status" value="1"/>
</dbReference>
<name>A0A5C7AL22_9FLAO</name>
<comment type="caution">
    <text evidence="2">The sequence shown here is derived from an EMBL/GenBank/DDBJ whole genome shotgun (WGS) entry which is preliminary data.</text>
</comment>
<keyword evidence="2" id="KW-0808">Transferase</keyword>